<evidence type="ECO:0000256" key="2">
    <source>
        <dbReference type="ARBA" id="ARBA00012438"/>
    </source>
</evidence>
<feature type="transmembrane region" description="Helical" evidence="9">
    <location>
        <begin position="315"/>
        <end position="334"/>
    </location>
</feature>
<dbReference type="Pfam" id="PF02518">
    <property type="entry name" value="HATPase_c"/>
    <property type="match status" value="1"/>
</dbReference>
<sequence>MLYNYIEYKLYNYIEYKKEEKGVIMKKKIYMLGVLILIFILNLINYIVETQYGVNLVEYFTISKPLTKEEQQWLKNHGDIIYGADKNAPPLRYVDTDNQYKGIFIDYLNSLSIESGLQIEVRPLVWHKALAELKNENTDICDMFPSIQRSKNYLFSNPIYKLRGVIVTNEGNKDIANIGDLKDKTIAVQLGDYTNEFLEDNVTNAKYIYVADINEALKLLKNGEADAVVGDEPVCSYFIQENNYKDDLKIVEKAIYENDVVLAVPKSHEMLVNIINKGIYSLNKNNIMEKMQQKWFGISATMTYTGEKETYSAKIVLSIIFIFILFTYLFCLINRSLKNAVTDRTKELNRSKNELQAAFDVFNRNIVIVDSRGRILNGNRAFYEYCNFTKEESSSKRVYEIDDMFKYVWETIDVKNNKEIPFEFNYNNRIYTIHVRNIKDIDQLKNNKDEENKAYDMLITVEDITNRKATEKQLLQSEKMAAIGQLAAGIAHEIRNPLGVIRNYCYLLKGKNARQNEEIYQKSIDNIELSVERASGIIDNLLNFSAISGDEFKEINIREFLLSILQLEKKSMKEMNIEATLSCENIFINTNEESLKHIFINLITNAVDSMPNGGIIEVTCINKDPVIQIDITDMGIGIEKHNLDNIFNPFFTTKNPGKGTGLGLFIVYNEVEKLGGSIKITRSEINKGTTFRIEIPIKGDLI</sequence>
<dbReference type="SUPFAM" id="SSF55785">
    <property type="entry name" value="PYP-like sensor domain (PAS domain)"/>
    <property type="match status" value="1"/>
</dbReference>
<dbReference type="Proteomes" id="UP000031189">
    <property type="component" value="Unassembled WGS sequence"/>
</dbReference>
<dbReference type="SUPFAM" id="SSF53850">
    <property type="entry name" value="Periplasmic binding protein-like II"/>
    <property type="match status" value="1"/>
</dbReference>
<keyword evidence="3" id="KW-0597">Phosphoprotein</keyword>
<evidence type="ECO:0000256" key="5">
    <source>
        <dbReference type="ARBA" id="ARBA00022741"/>
    </source>
</evidence>
<dbReference type="InterPro" id="IPR001638">
    <property type="entry name" value="Solute-binding_3/MltF_N"/>
</dbReference>
<accession>A0A0B3W5Z3</accession>
<keyword evidence="9" id="KW-0472">Membrane</keyword>
<evidence type="ECO:0000256" key="8">
    <source>
        <dbReference type="ARBA" id="ARBA00023012"/>
    </source>
</evidence>
<feature type="transmembrane region" description="Helical" evidence="9">
    <location>
        <begin position="29"/>
        <end position="48"/>
    </location>
</feature>
<dbReference type="EMBL" id="JWHR01000064">
    <property type="protein sequence ID" value="KHS57807.1"/>
    <property type="molecule type" value="Genomic_DNA"/>
</dbReference>
<keyword evidence="8" id="KW-0902">Two-component regulatory system</keyword>
<proteinExistence type="predicted"/>
<dbReference type="PROSITE" id="PS50109">
    <property type="entry name" value="HIS_KIN"/>
    <property type="match status" value="1"/>
</dbReference>
<dbReference type="InterPro" id="IPR003594">
    <property type="entry name" value="HATPase_dom"/>
</dbReference>
<keyword evidence="4" id="KW-0808">Transferase</keyword>
<dbReference type="CDD" id="cd00082">
    <property type="entry name" value="HisKA"/>
    <property type="match status" value="1"/>
</dbReference>
<dbReference type="SUPFAM" id="SSF55874">
    <property type="entry name" value="ATPase domain of HSP90 chaperone/DNA topoisomerase II/histidine kinase"/>
    <property type="match status" value="1"/>
</dbReference>
<dbReference type="SMART" id="SM00387">
    <property type="entry name" value="HATPase_c"/>
    <property type="match status" value="1"/>
</dbReference>
<dbReference type="InterPro" id="IPR035965">
    <property type="entry name" value="PAS-like_dom_sf"/>
</dbReference>
<dbReference type="Gene3D" id="3.30.450.20">
    <property type="entry name" value="PAS domain"/>
    <property type="match status" value="1"/>
</dbReference>
<dbReference type="InterPro" id="IPR036890">
    <property type="entry name" value="HATPase_C_sf"/>
</dbReference>
<dbReference type="InterPro" id="IPR003661">
    <property type="entry name" value="HisK_dim/P_dom"/>
</dbReference>
<dbReference type="AlphaFoldDB" id="A0A0B3W5Z3"/>
<keyword evidence="7" id="KW-0067">ATP-binding</keyword>
<dbReference type="SMART" id="SM00062">
    <property type="entry name" value="PBPb"/>
    <property type="match status" value="1"/>
</dbReference>
<evidence type="ECO:0000313" key="12">
    <source>
        <dbReference type="Proteomes" id="UP000031189"/>
    </source>
</evidence>
<keyword evidence="5" id="KW-0547">Nucleotide-binding</keyword>
<dbReference type="STRING" id="1577792.QX51_06520"/>
<dbReference type="PANTHER" id="PTHR43065">
    <property type="entry name" value="SENSOR HISTIDINE KINASE"/>
    <property type="match status" value="1"/>
</dbReference>
<name>A0A0B3W5Z3_9FIRM</name>
<gene>
    <name evidence="11" type="ORF">QX51_06520</name>
</gene>
<dbReference type="Gene3D" id="3.40.190.10">
    <property type="entry name" value="Periplasmic binding protein-like II"/>
    <property type="match status" value="2"/>
</dbReference>
<evidence type="ECO:0000313" key="11">
    <source>
        <dbReference type="EMBL" id="KHS57807.1"/>
    </source>
</evidence>
<organism evidence="11 12">
    <name type="scientific">Terrisporobacter othiniensis</name>
    <dbReference type="NCBI Taxonomy" id="1577792"/>
    <lineage>
        <taxon>Bacteria</taxon>
        <taxon>Bacillati</taxon>
        <taxon>Bacillota</taxon>
        <taxon>Clostridia</taxon>
        <taxon>Peptostreptococcales</taxon>
        <taxon>Peptostreptococcaceae</taxon>
        <taxon>Terrisporobacter</taxon>
    </lineage>
</organism>
<dbReference type="EC" id="2.7.13.3" evidence="2"/>
<dbReference type="Gene3D" id="1.10.287.130">
    <property type="match status" value="1"/>
</dbReference>
<dbReference type="InterPro" id="IPR036097">
    <property type="entry name" value="HisK_dim/P_sf"/>
</dbReference>
<evidence type="ECO:0000256" key="3">
    <source>
        <dbReference type="ARBA" id="ARBA00022553"/>
    </source>
</evidence>
<evidence type="ECO:0000259" key="10">
    <source>
        <dbReference type="PROSITE" id="PS50109"/>
    </source>
</evidence>
<dbReference type="GO" id="GO:0005524">
    <property type="term" value="F:ATP binding"/>
    <property type="evidence" value="ECO:0007669"/>
    <property type="project" value="UniProtKB-KW"/>
</dbReference>
<keyword evidence="12" id="KW-1185">Reference proteome</keyword>
<dbReference type="SUPFAM" id="SSF47384">
    <property type="entry name" value="Homodimeric domain of signal transducing histidine kinase"/>
    <property type="match status" value="1"/>
</dbReference>
<reference evidence="11 12" key="1">
    <citation type="submission" date="2014-12" db="EMBL/GenBank/DDBJ databases">
        <title>Draft genome sequence of Terrisporobacter sp. 08-306576, isolated from the blood culture of a bacteremia patient.</title>
        <authorList>
            <person name="Lund L.C."/>
            <person name="Sydenham T.V."/>
            <person name="Hogh S.V."/>
            <person name="Skov M.N."/>
            <person name="Kemp M."/>
            <person name="Justesen U.S."/>
        </authorList>
    </citation>
    <scope>NUCLEOTIDE SEQUENCE [LARGE SCALE GENOMIC DNA]</scope>
    <source>
        <strain evidence="11 12">08-306576</strain>
    </source>
</reference>
<comment type="catalytic activity">
    <reaction evidence="1">
        <text>ATP + protein L-histidine = ADP + protein N-phospho-L-histidine.</text>
        <dbReference type="EC" id="2.7.13.3"/>
    </reaction>
</comment>
<dbReference type="SMART" id="SM00388">
    <property type="entry name" value="HisKA"/>
    <property type="match status" value="1"/>
</dbReference>
<dbReference type="PANTHER" id="PTHR43065:SF10">
    <property type="entry name" value="PEROXIDE STRESS-ACTIVATED HISTIDINE KINASE MAK3"/>
    <property type="match status" value="1"/>
</dbReference>
<protein>
    <recommendedName>
        <fullName evidence="2">histidine kinase</fullName>
        <ecNumber evidence="2">2.7.13.3</ecNumber>
    </recommendedName>
</protein>
<evidence type="ECO:0000256" key="9">
    <source>
        <dbReference type="SAM" id="Phobius"/>
    </source>
</evidence>
<comment type="caution">
    <text evidence="11">The sequence shown here is derived from an EMBL/GenBank/DDBJ whole genome shotgun (WGS) entry which is preliminary data.</text>
</comment>
<evidence type="ECO:0000256" key="7">
    <source>
        <dbReference type="ARBA" id="ARBA00022840"/>
    </source>
</evidence>
<evidence type="ECO:0000256" key="1">
    <source>
        <dbReference type="ARBA" id="ARBA00000085"/>
    </source>
</evidence>
<dbReference type="Pfam" id="PF00512">
    <property type="entry name" value="HisKA"/>
    <property type="match status" value="1"/>
</dbReference>
<keyword evidence="9" id="KW-0812">Transmembrane</keyword>
<evidence type="ECO:0000256" key="4">
    <source>
        <dbReference type="ARBA" id="ARBA00022679"/>
    </source>
</evidence>
<dbReference type="CDD" id="cd01007">
    <property type="entry name" value="PBP2_BvgS_HisK_like"/>
    <property type="match status" value="1"/>
</dbReference>
<dbReference type="GO" id="GO:0000155">
    <property type="term" value="F:phosphorelay sensor kinase activity"/>
    <property type="evidence" value="ECO:0007669"/>
    <property type="project" value="InterPro"/>
</dbReference>
<keyword evidence="9" id="KW-1133">Transmembrane helix</keyword>
<feature type="domain" description="Histidine kinase" evidence="10">
    <location>
        <begin position="489"/>
        <end position="699"/>
    </location>
</feature>
<dbReference type="InterPro" id="IPR005467">
    <property type="entry name" value="His_kinase_dom"/>
</dbReference>
<dbReference type="InterPro" id="IPR004358">
    <property type="entry name" value="Sig_transdc_His_kin-like_C"/>
</dbReference>
<keyword evidence="6" id="KW-0418">Kinase</keyword>
<dbReference type="Gene3D" id="3.30.565.10">
    <property type="entry name" value="Histidine kinase-like ATPase, C-terminal domain"/>
    <property type="match status" value="1"/>
</dbReference>
<evidence type="ECO:0000256" key="6">
    <source>
        <dbReference type="ARBA" id="ARBA00022777"/>
    </source>
</evidence>
<dbReference type="Pfam" id="PF00497">
    <property type="entry name" value="SBP_bac_3"/>
    <property type="match status" value="1"/>
</dbReference>
<dbReference type="PRINTS" id="PR00344">
    <property type="entry name" value="BCTRLSENSOR"/>
</dbReference>